<keyword evidence="2" id="KW-1185">Reference proteome</keyword>
<evidence type="ECO:0000313" key="1">
    <source>
        <dbReference type="EMBL" id="KAJ8304726.1"/>
    </source>
</evidence>
<evidence type="ECO:0000313" key="2">
    <source>
        <dbReference type="Proteomes" id="UP001217089"/>
    </source>
</evidence>
<protein>
    <submittedName>
        <fullName evidence="1">Uncharacterized protein</fullName>
    </submittedName>
</protein>
<dbReference type="Gene3D" id="3.40.710.10">
    <property type="entry name" value="DD-peptidase/beta-lactamase superfamily"/>
    <property type="match status" value="1"/>
</dbReference>
<dbReference type="EMBL" id="JARBDR010000903">
    <property type="protein sequence ID" value="KAJ8304726.1"/>
    <property type="molecule type" value="Genomic_DNA"/>
</dbReference>
<sequence length="112" mass="12860">MLIWWKVIFILMENQRWDSIGGSGRILSNAIDMAKWMLLHLNGGKNVYGQQVMEESELDKTYKAKIVRTPFPSSRNYLKLISPVSFSVPNYALGRRTGNEQSYEIVDNIGSF</sequence>
<dbReference type="Proteomes" id="UP001217089">
    <property type="component" value="Unassembled WGS sequence"/>
</dbReference>
<gene>
    <name evidence="1" type="ORF">KUTeg_018309</name>
</gene>
<comment type="caution">
    <text evidence="1">The sequence shown here is derived from an EMBL/GenBank/DDBJ whole genome shotgun (WGS) entry which is preliminary data.</text>
</comment>
<dbReference type="SUPFAM" id="SSF56601">
    <property type="entry name" value="beta-lactamase/transpeptidase-like"/>
    <property type="match status" value="1"/>
</dbReference>
<name>A0ABQ9EK16_TEGGR</name>
<reference evidence="1 2" key="1">
    <citation type="submission" date="2022-12" db="EMBL/GenBank/DDBJ databases">
        <title>Chromosome-level genome of Tegillarca granosa.</title>
        <authorList>
            <person name="Kim J."/>
        </authorList>
    </citation>
    <scope>NUCLEOTIDE SEQUENCE [LARGE SCALE GENOMIC DNA]</scope>
    <source>
        <strain evidence="1">Teg-2019</strain>
        <tissue evidence="1">Adductor muscle</tissue>
    </source>
</reference>
<dbReference type="InterPro" id="IPR012338">
    <property type="entry name" value="Beta-lactam/transpept-like"/>
</dbReference>
<organism evidence="1 2">
    <name type="scientific">Tegillarca granosa</name>
    <name type="common">Malaysian cockle</name>
    <name type="synonym">Anadara granosa</name>
    <dbReference type="NCBI Taxonomy" id="220873"/>
    <lineage>
        <taxon>Eukaryota</taxon>
        <taxon>Metazoa</taxon>
        <taxon>Spiralia</taxon>
        <taxon>Lophotrochozoa</taxon>
        <taxon>Mollusca</taxon>
        <taxon>Bivalvia</taxon>
        <taxon>Autobranchia</taxon>
        <taxon>Pteriomorphia</taxon>
        <taxon>Arcoida</taxon>
        <taxon>Arcoidea</taxon>
        <taxon>Arcidae</taxon>
        <taxon>Tegillarca</taxon>
    </lineage>
</organism>
<proteinExistence type="predicted"/>
<accession>A0ABQ9EK16</accession>